<comment type="caution">
    <text evidence="2">The sequence shown here is derived from an EMBL/GenBank/DDBJ whole genome shotgun (WGS) entry which is preliminary data.</text>
</comment>
<reference evidence="2 3" key="1">
    <citation type="submission" date="2009-10" db="EMBL/GenBank/DDBJ databases">
        <authorList>
            <person name="Harkins D.M."/>
            <person name="Madupu R."/>
            <person name="Durkin A.S."/>
            <person name="Torralba M."/>
            <person name="Methe B."/>
            <person name="Sutton G.G."/>
            <person name="Strausberg R.L."/>
            <person name="Nelson K.E."/>
        </authorList>
    </citation>
    <scope>NUCLEOTIDE SEQUENCE [LARGE SCALE GENOMIC DNA]</scope>
    <source>
        <strain evidence="2 3">F0264</strain>
    </source>
</reference>
<evidence type="ECO:0000256" key="1">
    <source>
        <dbReference type="SAM" id="Phobius"/>
    </source>
</evidence>
<name>D0GKH6_9FUSO</name>
<feature type="transmembrane region" description="Helical" evidence="1">
    <location>
        <begin position="64"/>
        <end position="85"/>
    </location>
</feature>
<evidence type="ECO:0000313" key="3">
    <source>
        <dbReference type="Proteomes" id="UP000004226"/>
    </source>
</evidence>
<dbReference type="Proteomes" id="UP000004226">
    <property type="component" value="Unassembled WGS sequence"/>
</dbReference>
<dbReference type="RefSeq" id="WP_006806981.1">
    <property type="nucleotide sequence ID" value="NZ_ADAD01000082.1"/>
</dbReference>
<keyword evidence="1" id="KW-0812">Transmembrane</keyword>
<sequence length="102" mass="11628">MGNESYFDGGLLTFIGVIILGAIITSITFGICYPWALCLVYGWKINHTVIKGRRLKFNGTAIGLFGNWIKWFLLTVITLGIYGLWLHIKLEQWKVKNTSFEN</sequence>
<keyword evidence="3" id="KW-1185">Reference proteome</keyword>
<organism evidence="2 3">
    <name type="scientific">Pseudoleptotrichia goodfellowii F0264</name>
    <dbReference type="NCBI Taxonomy" id="596323"/>
    <lineage>
        <taxon>Bacteria</taxon>
        <taxon>Fusobacteriati</taxon>
        <taxon>Fusobacteriota</taxon>
        <taxon>Fusobacteriia</taxon>
        <taxon>Fusobacteriales</taxon>
        <taxon>Leptotrichiaceae</taxon>
        <taxon>Pseudoleptotrichia</taxon>
    </lineage>
</organism>
<dbReference type="AlphaFoldDB" id="D0GKH6"/>
<keyword evidence="1" id="KW-1133">Transmembrane helix</keyword>
<dbReference type="eggNOG" id="COG4269">
    <property type="taxonomic scope" value="Bacteria"/>
</dbReference>
<gene>
    <name evidence="2" type="ORF">HMPREF0554_2048</name>
</gene>
<evidence type="ECO:0008006" key="4">
    <source>
        <dbReference type="Google" id="ProtNLM"/>
    </source>
</evidence>
<accession>D0GKH6</accession>
<evidence type="ECO:0000313" key="2">
    <source>
        <dbReference type="EMBL" id="EEY35378.1"/>
    </source>
</evidence>
<protein>
    <recommendedName>
        <fullName evidence="4">DUF898 domain-containing protein</fullName>
    </recommendedName>
</protein>
<keyword evidence="1" id="KW-0472">Membrane</keyword>
<proteinExistence type="predicted"/>
<dbReference type="EMBL" id="ADAD01000082">
    <property type="protein sequence ID" value="EEY35378.1"/>
    <property type="molecule type" value="Genomic_DNA"/>
</dbReference>
<feature type="transmembrane region" description="Helical" evidence="1">
    <location>
        <begin position="12"/>
        <end position="43"/>
    </location>
</feature>